<dbReference type="PANTHER" id="PTHR12673">
    <property type="entry name" value="FACIOGENITAL DYSPLASIA PROTEIN"/>
    <property type="match status" value="1"/>
</dbReference>
<dbReference type="Gene3D" id="1.20.900.10">
    <property type="entry name" value="Dbl homology (DH) domain"/>
    <property type="match status" value="1"/>
</dbReference>
<dbReference type="SUPFAM" id="SSF48065">
    <property type="entry name" value="DBL homology domain (DH-domain)"/>
    <property type="match status" value="1"/>
</dbReference>
<proteinExistence type="predicted"/>
<dbReference type="OrthoDB" id="1716625at2759"/>
<dbReference type="CDD" id="cd00160">
    <property type="entry name" value="RhoGEF"/>
    <property type="match status" value="1"/>
</dbReference>
<organism evidence="3 4">
    <name type="scientific">Anaeramoeba ignava</name>
    <name type="common">Anaerobic marine amoeba</name>
    <dbReference type="NCBI Taxonomy" id="1746090"/>
    <lineage>
        <taxon>Eukaryota</taxon>
        <taxon>Metamonada</taxon>
        <taxon>Anaeramoebidae</taxon>
        <taxon>Anaeramoeba</taxon>
    </lineage>
</organism>
<dbReference type="GO" id="GO:0005085">
    <property type="term" value="F:guanyl-nucleotide exchange factor activity"/>
    <property type="evidence" value="ECO:0007669"/>
    <property type="project" value="InterPro"/>
</dbReference>
<dbReference type="InterPro" id="IPR011993">
    <property type="entry name" value="PH-like_dom_sf"/>
</dbReference>
<evidence type="ECO:0000313" key="4">
    <source>
        <dbReference type="Proteomes" id="UP001149090"/>
    </source>
</evidence>
<protein>
    <submittedName>
        <fullName evidence="3">Rhogef domain containing protein</fullName>
    </submittedName>
</protein>
<dbReference type="InterPro" id="IPR035899">
    <property type="entry name" value="DBL_dom_sf"/>
</dbReference>
<dbReference type="GO" id="GO:0005737">
    <property type="term" value="C:cytoplasm"/>
    <property type="evidence" value="ECO:0007669"/>
    <property type="project" value="TreeGrafter"/>
</dbReference>
<sequence>MRNKTYPGKYYIFNDMMIVAKVSKSKQIPKFDHLFKYQEIQLRKLMDDENIGIKNGIEIIFSETADLYICLFSTSEEKNTIWKELTVDFNVKIDETSLSEEKLQQMMKRRVTLKKYENPNSTDIDDFPIPESTDEEMRGNIILEIIQTEEDYLSSLNIIIQYYKKPLIQKKIISSEDSTEIFKQVETIFGVNKQLLELLRKDMPINPNEISDLKIGNIFLQVADFLKLYIDYCSNYTFSMKRLNKYTSNSKYKNFISNTRKTVPECKGLDLLDLLIKPIQRICRYPLLFEKLLKSTAKDHPDFPEMRKTYSKLNEIAKKVDQRKKAAESAKILVDITSKIIGMKRKFPLLEPSNPRILIKEGFMNKKSVKKIQERYFWLFNDVLIYAQAVIRNHKYIYKGRLFLAGAFVRDLSSTNHTFHMIPYGSKKSYIFYCNSEDEKLSWINQIKNQILDLESNGVLPRIK</sequence>
<dbReference type="SMART" id="SM00325">
    <property type="entry name" value="RhoGEF"/>
    <property type="match status" value="1"/>
</dbReference>
<dbReference type="PROSITE" id="PS50010">
    <property type="entry name" value="DH_2"/>
    <property type="match status" value="1"/>
</dbReference>
<dbReference type="InterPro" id="IPR000219">
    <property type="entry name" value="DH_dom"/>
</dbReference>
<accession>A0A9Q0LE63</accession>
<dbReference type="Proteomes" id="UP001149090">
    <property type="component" value="Unassembled WGS sequence"/>
</dbReference>
<dbReference type="OMA" id="SEMAQAY"/>
<feature type="domain" description="PH" evidence="1">
    <location>
        <begin position="357"/>
        <end position="452"/>
    </location>
</feature>
<dbReference type="AlphaFoldDB" id="A0A9Q0LE63"/>
<dbReference type="Pfam" id="PF00169">
    <property type="entry name" value="PH"/>
    <property type="match status" value="1"/>
</dbReference>
<evidence type="ECO:0000313" key="3">
    <source>
        <dbReference type="EMBL" id="KAJ5071056.1"/>
    </source>
</evidence>
<feature type="domain" description="DH" evidence="2">
    <location>
        <begin position="137"/>
        <end position="323"/>
    </location>
</feature>
<dbReference type="SUPFAM" id="SSF50729">
    <property type="entry name" value="PH domain-like"/>
    <property type="match status" value="1"/>
</dbReference>
<dbReference type="PANTHER" id="PTHR12673:SF159">
    <property type="entry name" value="LD03170P"/>
    <property type="match status" value="1"/>
</dbReference>
<keyword evidence="4" id="KW-1185">Reference proteome</keyword>
<gene>
    <name evidence="3" type="ORF">M0811_02038</name>
</gene>
<dbReference type="SMART" id="SM00233">
    <property type="entry name" value="PH"/>
    <property type="match status" value="1"/>
</dbReference>
<comment type="caution">
    <text evidence="3">The sequence shown here is derived from an EMBL/GenBank/DDBJ whole genome shotgun (WGS) entry which is preliminary data.</text>
</comment>
<reference evidence="3" key="1">
    <citation type="submission" date="2022-10" db="EMBL/GenBank/DDBJ databases">
        <title>Novel sulphate-reducing endosymbionts in the free-living metamonad Anaeramoeba.</title>
        <authorList>
            <person name="Jerlstrom-Hultqvist J."/>
            <person name="Cepicka I."/>
            <person name="Gallot-Lavallee L."/>
            <person name="Salas-Leiva D."/>
            <person name="Curtis B.A."/>
            <person name="Zahonova K."/>
            <person name="Pipaliya S."/>
            <person name="Dacks J."/>
            <person name="Roger A.J."/>
        </authorList>
    </citation>
    <scope>NUCLEOTIDE SEQUENCE</scope>
    <source>
        <strain evidence="3">BMAN</strain>
    </source>
</reference>
<evidence type="ECO:0000259" key="1">
    <source>
        <dbReference type="PROSITE" id="PS50003"/>
    </source>
</evidence>
<dbReference type="EMBL" id="JAPDFW010000092">
    <property type="protein sequence ID" value="KAJ5071056.1"/>
    <property type="molecule type" value="Genomic_DNA"/>
</dbReference>
<dbReference type="Pfam" id="PF00621">
    <property type="entry name" value="RhoGEF"/>
    <property type="match status" value="1"/>
</dbReference>
<dbReference type="Gene3D" id="2.30.29.30">
    <property type="entry name" value="Pleckstrin-homology domain (PH domain)/Phosphotyrosine-binding domain (PTB)"/>
    <property type="match status" value="2"/>
</dbReference>
<dbReference type="InterPro" id="IPR051092">
    <property type="entry name" value="FYVE_RhoGEF_PH"/>
</dbReference>
<name>A0A9Q0LE63_ANAIG</name>
<evidence type="ECO:0000259" key="2">
    <source>
        <dbReference type="PROSITE" id="PS50010"/>
    </source>
</evidence>
<dbReference type="InterPro" id="IPR001849">
    <property type="entry name" value="PH_domain"/>
</dbReference>
<dbReference type="PROSITE" id="PS50003">
    <property type="entry name" value="PH_DOMAIN"/>
    <property type="match status" value="1"/>
</dbReference>